<reference evidence="2 3" key="1">
    <citation type="submission" date="2015-01" db="EMBL/GenBank/DDBJ databases">
        <title>Ahrensia donghaiensis sp. nov., a novel dimethylsulphoniopropionate-cleavage bacterium isolated from seawater and emended descriptions of the genus Ahrensia and Ahrensia kielensis.</title>
        <authorList>
            <person name="Liu J."/>
        </authorList>
    </citation>
    <scope>NUCLEOTIDE SEQUENCE [LARGE SCALE GENOMIC DNA]</scope>
    <source>
        <strain evidence="2 3">LZD062</strain>
    </source>
</reference>
<dbReference type="Pfam" id="PF06568">
    <property type="entry name" value="YjiS-like"/>
    <property type="match status" value="1"/>
</dbReference>
<dbReference type="EMBL" id="JXMU01000010">
    <property type="protein sequence ID" value="KPB01492.1"/>
    <property type="molecule type" value="Genomic_DNA"/>
</dbReference>
<comment type="caution">
    <text evidence="2">The sequence shown here is derived from an EMBL/GenBank/DDBJ whole genome shotgun (WGS) entry which is preliminary data.</text>
</comment>
<evidence type="ECO:0000313" key="2">
    <source>
        <dbReference type="EMBL" id="KPB01492.1"/>
    </source>
</evidence>
<evidence type="ECO:0000313" key="3">
    <source>
        <dbReference type="Proteomes" id="UP000038011"/>
    </source>
</evidence>
<dbReference type="Proteomes" id="UP000038011">
    <property type="component" value="Unassembled WGS sequence"/>
</dbReference>
<accession>A0A0N0E7R8</accession>
<protein>
    <recommendedName>
        <fullName evidence="1">YjiS-like domain-containing protein</fullName>
    </recommendedName>
</protein>
<dbReference type="PATRIC" id="fig|1514904.3.peg.392"/>
<dbReference type="AlphaFoldDB" id="A0A0N0E7R8"/>
<proteinExistence type="predicted"/>
<keyword evidence="3" id="KW-1185">Reference proteome</keyword>
<name>A0A0N0E7R8_9HYPH</name>
<evidence type="ECO:0000259" key="1">
    <source>
        <dbReference type="Pfam" id="PF06568"/>
    </source>
</evidence>
<gene>
    <name evidence="2" type="ORF">SU32_07870</name>
</gene>
<dbReference type="STRING" id="1514904.SU32_07870"/>
<organism evidence="2 3">
    <name type="scientific">Ahrensia marina</name>
    <dbReference type="NCBI Taxonomy" id="1514904"/>
    <lineage>
        <taxon>Bacteria</taxon>
        <taxon>Pseudomonadati</taxon>
        <taxon>Pseudomonadota</taxon>
        <taxon>Alphaproteobacteria</taxon>
        <taxon>Hyphomicrobiales</taxon>
        <taxon>Ahrensiaceae</taxon>
        <taxon>Ahrensia</taxon>
    </lineage>
</organism>
<feature type="domain" description="YjiS-like" evidence="1">
    <location>
        <begin position="21"/>
        <end position="57"/>
    </location>
</feature>
<dbReference type="InterPro" id="IPR009506">
    <property type="entry name" value="YjiS-like"/>
</dbReference>
<sequence length="69" mass="7867">MSILGQLDGSNEHRKKLKMSIARSFNTWRTARRTAHQLSRLSNRELADVGIKREAIYEIALKSARGNTI</sequence>